<evidence type="ECO:0000256" key="1">
    <source>
        <dbReference type="SAM" id="MobiDB-lite"/>
    </source>
</evidence>
<feature type="region of interest" description="Disordered" evidence="1">
    <location>
        <begin position="69"/>
        <end position="102"/>
    </location>
</feature>
<gene>
    <name evidence="2" type="ORF">MKZ38_010402</name>
</gene>
<protein>
    <submittedName>
        <fullName evidence="2">Uncharacterized protein</fullName>
    </submittedName>
</protein>
<feature type="compositionally biased region" description="Basic and acidic residues" evidence="1">
    <location>
        <begin position="219"/>
        <end position="236"/>
    </location>
</feature>
<evidence type="ECO:0000313" key="3">
    <source>
        <dbReference type="Proteomes" id="UP001201980"/>
    </source>
</evidence>
<keyword evidence="3" id="KW-1185">Reference proteome</keyword>
<feature type="region of interest" description="Disordered" evidence="1">
    <location>
        <begin position="155"/>
        <end position="236"/>
    </location>
</feature>
<reference evidence="2" key="1">
    <citation type="submission" date="2022-07" db="EMBL/GenBank/DDBJ databases">
        <title>Draft genome sequence of Zalerion maritima ATCC 34329, a (micro)plastics degrading marine fungus.</title>
        <authorList>
            <person name="Paco A."/>
            <person name="Goncalves M.F.M."/>
            <person name="Rocha-Santos T.A.P."/>
            <person name="Alves A."/>
        </authorList>
    </citation>
    <scope>NUCLEOTIDE SEQUENCE</scope>
    <source>
        <strain evidence="2">ATCC 34329</strain>
    </source>
</reference>
<proteinExistence type="predicted"/>
<evidence type="ECO:0000313" key="2">
    <source>
        <dbReference type="EMBL" id="KAJ2903138.1"/>
    </source>
</evidence>
<comment type="caution">
    <text evidence="2">The sequence shown here is derived from an EMBL/GenBank/DDBJ whole genome shotgun (WGS) entry which is preliminary data.</text>
</comment>
<accession>A0AAD5RSD4</accession>
<feature type="region of interest" description="Disordered" evidence="1">
    <location>
        <begin position="295"/>
        <end position="318"/>
    </location>
</feature>
<dbReference type="AlphaFoldDB" id="A0AAD5RSD4"/>
<feature type="compositionally biased region" description="Low complexity" evidence="1">
    <location>
        <begin position="204"/>
        <end position="216"/>
    </location>
</feature>
<organism evidence="2 3">
    <name type="scientific">Zalerion maritima</name>
    <dbReference type="NCBI Taxonomy" id="339359"/>
    <lineage>
        <taxon>Eukaryota</taxon>
        <taxon>Fungi</taxon>
        <taxon>Dikarya</taxon>
        <taxon>Ascomycota</taxon>
        <taxon>Pezizomycotina</taxon>
        <taxon>Sordariomycetes</taxon>
        <taxon>Lulworthiomycetidae</taxon>
        <taxon>Lulworthiales</taxon>
        <taxon>Lulworthiaceae</taxon>
        <taxon>Zalerion</taxon>
    </lineage>
</organism>
<dbReference type="Proteomes" id="UP001201980">
    <property type="component" value="Unassembled WGS sequence"/>
</dbReference>
<sequence>MEAFNSTGYHNYWRSQGFSDSEIKHFCDCAVCKAVKSRQMHPRSSTESVRTQIERRADYLIKDWEERGVVPRIPPRQQRPPKDPAGEISTSATPPRHVQGTRNGSMMLEQWNPVVGNINNSSAGIETGDQVQGEVDALAAVKEAEALRDRMISASNQNRGGFPNVKPSEAIKRSGTSTTGGEFDSKGKFIKPANSLESNSNRVTEGTTEASTSSAGKNSDQELHPNHTDEPSMHKNPETMSLHLQEHRRQVREQMIVNYPSFFDDIEPQIHEHRARGDDIEFNSAGELMDIMEANDPDLAESAAQWREAQEEEAPSGT</sequence>
<dbReference type="EMBL" id="JAKWBI020000090">
    <property type="protein sequence ID" value="KAJ2903138.1"/>
    <property type="molecule type" value="Genomic_DNA"/>
</dbReference>
<name>A0AAD5RSD4_9PEZI</name>